<proteinExistence type="predicted"/>
<dbReference type="RefSeq" id="WP_182855766.1">
    <property type="nucleotide sequence ID" value="NZ_WMLF01000152.1"/>
</dbReference>
<keyword evidence="2" id="KW-0288">FMN</keyword>
<dbReference type="Pfam" id="PF00296">
    <property type="entry name" value="Bac_luciferase"/>
    <property type="match status" value="1"/>
</dbReference>
<keyword evidence="4" id="KW-0503">Monooxygenase</keyword>
<keyword evidence="3" id="KW-0560">Oxidoreductase</keyword>
<protein>
    <submittedName>
        <fullName evidence="6">LLM class flavin-dependent oxidoreductase</fullName>
    </submittedName>
</protein>
<dbReference type="Gene3D" id="3.20.20.30">
    <property type="entry name" value="Luciferase-like domain"/>
    <property type="match status" value="1"/>
</dbReference>
<accession>A0ABR6EGE8</accession>
<dbReference type="InterPro" id="IPR036661">
    <property type="entry name" value="Luciferase-like_sf"/>
</dbReference>
<evidence type="ECO:0000259" key="5">
    <source>
        <dbReference type="Pfam" id="PF00296"/>
    </source>
</evidence>
<keyword evidence="1" id="KW-0285">Flavoprotein</keyword>
<dbReference type="PANTHER" id="PTHR30011:SF16">
    <property type="entry name" value="C2H2 FINGER DOMAIN TRANSCRIPTION FACTOR (EUROFUNG)-RELATED"/>
    <property type="match status" value="1"/>
</dbReference>
<evidence type="ECO:0000256" key="3">
    <source>
        <dbReference type="ARBA" id="ARBA00023002"/>
    </source>
</evidence>
<organism evidence="6 7">
    <name type="scientific">Streptomyces durbertensis</name>
    <dbReference type="NCBI Taxonomy" id="2448886"/>
    <lineage>
        <taxon>Bacteria</taxon>
        <taxon>Bacillati</taxon>
        <taxon>Actinomycetota</taxon>
        <taxon>Actinomycetes</taxon>
        <taxon>Kitasatosporales</taxon>
        <taxon>Streptomycetaceae</taxon>
        <taxon>Streptomyces</taxon>
    </lineage>
</organism>
<dbReference type="Proteomes" id="UP000766698">
    <property type="component" value="Unassembled WGS sequence"/>
</dbReference>
<evidence type="ECO:0000256" key="2">
    <source>
        <dbReference type="ARBA" id="ARBA00022643"/>
    </source>
</evidence>
<dbReference type="InterPro" id="IPR011251">
    <property type="entry name" value="Luciferase-like_dom"/>
</dbReference>
<evidence type="ECO:0000313" key="6">
    <source>
        <dbReference type="EMBL" id="MBB1244406.1"/>
    </source>
</evidence>
<evidence type="ECO:0000313" key="7">
    <source>
        <dbReference type="Proteomes" id="UP000766698"/>
    </source>
</evidence>
<dbReference type="EMBL" id="WMLF01000152">
    <property type="protein sequence ID" value="MBB1244406.1"/>
    <property type="molecule type" value="Genomic_DNA"/>
</dbReference>
<evidence type="ECO:0000256" key="1">
    <source>
        <dbReference type="ARBA" id="ARBA00022630"/>
    </source>
</evidence>
<gene>
    <name evidence="6" type="ORF">GL263_12665</name>
</gene>
<name>A0ABR6EGE8_9ACTN</name>
<keyword evidence="7" id="KW-1185">Reference proteome</keyword>
<dbReference type="SUPFAM" id="SSF51679">
    <property type="entry name" value="Bacterial luciferase-like"/>
    <property type="match status" value="1"/>
</dbReference>
<feature type="domain" description="Luciferase-like" evidence="5">
    <location>
        <begin position="21"/>
        <end position="250"/>
    </location>
</feature>
<reference evidence="7" key="1">
    <citation type="journal article" date="2020" name="Syst. Appl. Microbiol.">
        <title>Streptomyces alkaliterrae sp. nov., isolated from an alkaline soil, and emended descriptions of Streptomyces alkaliphilus, Streptomyces calidiresistens and Streptomyces durbertensis.</title>
        <authorList>
            <person name="Swiecimska M."/>
            <person name="Golinska P."/>
            <person name="Nouioui I."/>
            <person name="Wypij M."/>
            <person name="Rai M."/>
            <person name="Sangal V."/>
            <person name="Goodfellow M."/>
        </authorList>
    </citation>
    <scope>NUCLEOTIDE SEQUENCE [LARGE SCALE GENOMIC DNA]</scope>
    <source>
        <strain evidence="7">DSM 104538</strain>
    </source>
</reference>
<comment type="caution">
    <text evidence="6">The sequence shown here is derived from an EMBL/GenBank/DDBJ whole genome shotgun (WGS) entry which is preliminary data.</text>
</comment>
<sequence>MTSGQRNAPTTLLLAALTSRRVGAPPADPRTLIETARAAEQAGFTAALLHDTPSEHPGRVEAGTLAAGLAAVTRDLGLMMCTPPNEPAPYHLARITASLDHLSGGRAGWCVAAGGDPFDGGRTRLTTAEQAATAEYVEVVKGLWDSFDDNAFTHDRATGTYWRLDAVHHLDHRGEHYAVAGPLNVARPPQGHPPVAVTALSQVAQADLFLLDTTDVDEAVQLGEHARTAATAAGRAAGELRVIATLPADADADVVAGWTAAGAADGFLLPLDDADSPFLVTVVPELRRRGLLPAVPTEPATLRERLGLPRPARTTTPAEV</sequence>
<evidence type="ECO:0000256" key="4">
    <source>
        <dbReference type="ARBA" id="ARBA00023033"/>
    </source>
</evidence>
<dbReference type="PANTHER" id="PTHR30011">
    <property type="entry name" value="ALKANESULFONATE MONOOXYGENASE-RELATED"/>
    <property type="match status" value="1"/>
</dbReference>
<dbReference type="InterPro" id="IPR051260">
    <property type="entry name" value="Diverse_substr_monoxygenases"/>
</dbReference>